<dbReference type="EC" id="2.5.1.61" evidence="4"/>
<dbReference type="OrthoDB" id="564646at2759"/>
<comment type="similarity">
    <text evidence="3">Belongs to the HMBS family.</text>
</comment>
<feature type="domain" description="Porphobilinogen deaminase N-terminal" evidence="8">
    <location>
        <begin position="15"/>
        <end position="226"/>
    </location>
</feature>
<accession>A0A7R9BJG3</accession>
<dbReference type="SUPFAM" id="SSF54782">
    <property type="entry name" value="Porphobilinogen deaminase (hydroxymethylbilane synthase), C-terminal domain"/>
    <property type="match status" value="1"/>
</dbReference>
<dbReference type="EMBL" id="CAJPEX010000361">
    <property type="protein sequence ID" value="CAG0915275.1"/>
    <property type="molecule type" value="Genomic_DNA"/>
</dbReference>
<evidence type="ECO:0000256" key="1">
    <source>
        <dbReference type="ARBA" id="ARBA00001916"/>
    </source>
</evidence>
<evidence type="ECO:0000256" key="4">
    <source>
        <dbReference type="ARBA" id="ARBA00012655"/>
    </source>
</evidence>
<dbReference type="Gene3D" id="3.30.160.40">
    <property type="entry name" value="Porphobilinogen deaminase, C-terminal domain"/>
    <property type="match status" value="1"/>
</dbReference>
<evidence type="ECO:0000256" key="5">
    <source>
        <dbReference type="ARBA" id="ARBA00022679"/>
    </source>
</evidence>
<dbReference type="PANTHER" id="PTHR11557">
    <property type="entry name" value="PORPHOBILINOGEN DEAMINASE"/>
    <property type="match status" value="1"/>
</dbReference>
<sequence>MTSRDLSTYKATSVIRVGSRKSQLALLQTHDVIAKLKLCHSDIDFEIVTYSTKGDEVLGTSLSKIGEKSLFTKELDEALLRNEVDFVVHSLKDVSSHLPLGLTLGAITEREWPGDVVLMSPKFTDLKLETLPAGSIVGTSSLRRTALVARHFPHLSAESVRGNLNTRMAKLEDPNGCFAAIILANCGIKRMGMLHKVHQTLPPATWPPAVGQGSLAVECRASDTYTLQLLSSVRNSDAIFMAIAERAFMASLEGGCSVPIGAHCVRTHAKDQFNMQGFVYSTGPEKLCLTSERFCDTSARHMDSSDSTGYSGIYVPFEDGAKARHAKLLGECVAEDLICQGAKDVLRAEREKNAVKT</sequence>
<dbReference type="PRINTS" id="PR00151">
    <property type="entry name" value="PORPHBDMNASE"/>
</dbReference>
<feature type="domain" description="Porphobilinogen deaminase C-terminal" evidence="9">
    <location>
        <begin position="241"/>
        <end position="281"/>
    </location>
</feature>
<dbReference type="Pfam" id="PF01379">
    <property type="entry name" value="Porphobil_deam"/>
    <property type="match status" value="1"/>
</dbReference>
<reference evidence="10" key="1">
    <citation type="submission" date="2020-11" db="EMBL/GenBank/DDBJ databases">
        <authorList>
            <person name="Tran Van P."/>
        </authorList>
    </citation>
    <scope>NUCLEOTIDE SEQUENCE</scope>
</reference>
<evidence type="ECO:0000259" key="8">
    <source>
        <dbReference type="Pfam" id="PF01379"/>
    </source>
</evidence>
<dbReference type="PANTHER" id="PTHR11557:SF0">
    <property type="entry name" value="PORPHOBILINOGEN DEAMINASE"/>
    <property type="match status" value="1"/>
</dbReference>
<dbReference type="InterPro" id="IPR022418">
    <property type="entry name" value="Porphobilinogen_deaminase_C"/>
</dbReference>
<dbReference type="InterPro" id="IPR036803">
    <property type="entry name" value="Porphobilinogen_deaminase_C_sf"/>
</dbReference>
<dbReference type="GO" id="GO:0005737">
    <property type="term" value="C:cytoplasm"/>
    <property type="evidence" value="ECO:0007669"/>
    <property type="project" value="TreeGrafter"/>
</dbReference>
<gene>
    <name evidence="10" type="ORF">NMOB1V02_LOCUS2926</name>
</gene>
<keyword evidence="5" id="KW-0808">Transferase</keyword>
<keyword evidence="6" id="KW-0627">Porphyrin biosynthesis</keyword>
<evidence type="ECO:0000256" key="2">
    <source>
        <dbReference type="ARBA" id="ARBA00004735"/>
    </source>
</evidence>
<organism evidence="10">
    <name type="scientific">Notodromas monacha</name>
    <dbReference type="NCBI Taxonomy" id="399045"/>
    <lineage>
        <taxon>Eukaryota</taxon>
        <taxon>Metazoa</taxon>
        <taxon>Ecdysozoa</taxon>
        <taxon>Arthropoda</taxon>
        <taxon>Crustacea</taxon>
        <taxon>Oligostraca</taxon>
        <taxon>Ostracoda</taxon>
        <taxon>Podocopa</taxon>
        <taxon>Podocopida</taxon>
        <taxon>Cypridocopina</taxon>
        <taxon>Cypridoidea</taxon>
        <taxon>Cyprididae</taxon>
        <taxon>Notodromas</taxon>
    </lineage>
</organism>
<dbReference type="InterPro" id="IPR000860">
    <property type="entry name" value="HemC"/>
</dbReference>
<dbReference type="PIRSF" id="PIRSF001438">
    <property type="entry name" value="4pyrrol_synth_OHMeBilane_synth"/>
    <property type="match status" value="1"/>
</dbReference>
<evidence type="ECO:0000259" key="9">
    <source>
        <dbReference type="Pfam" id="PF03900"/>
    </source>
</evidence>
<dbReference type="SUPFAM" id="SSF53850">
    <property type="entry name" value="Periplasmic binding protein-like II"/>
    <property type="match status" value="1"/>
</dbReference>
<evidence type="ECO:0000256" key="7">
    <source>
        <dbReference type="ARBA" id="ARBA00033064"/>
    </source>
</evidence>
<dbReference type="Pfam" id="PF03900">
    <property type="entry name" value="Porphobil_deamC"/>
    <property type="match status" value="1"/>
</dbReference>
<dbReference type="FunFam" id="3.40.190.10:FF:000260">
    <property type="entry name" value="Porphobilinogen deaminase"/>
    <property type="match status" value="1"/>
</dbReference>
<dbReference type="InterPro" id="IPR022419">
    <property type="entry name" value="Porphobilin_deaminase_cofac_BS"/>
</dbReference>
<dbReference type="PROSITE" id="PS00533">
    <property type="entry name" value="PORPHOBILINOGEN_DEAM"/>
    <property type="match status" value="1"/>
</dbReference>
<evidence type="ECO:0000313" key="11">
    <source>
        <dbReference type="Proteomes" id="UP000678499"/>
    </source>
</evidence>
<comment type="cofactor">
    <cofactor evidence="1">
        <name>dipyrromethane</name>
        <dbReference type="ChEBI" id="CHEBI:60342"/>
    </cofactor>
</comment>
<dbReference type="GO" id="GO:0004418">
    <property type="term" value="F:hydroxymethylbilane synthase activity"/>
    <property type="evidence" value="ECO:0007669"/>
    <property type="project" value="UniProtKB-EC"/>
</dbReference>
<dbReference type="InterPro" id="IPR022417">
    <property type="entry name" value="Porphobilin_deaminase_N"/>
</dbReference>
<dbReference type="GO" id="GO:0006782">
    <property type="term" value="P:protoporphyrinogen IX biosynthetic process"/>
    <property type="evidence" value="ECO:0007669"/>
    <property type="project" value="UniProtKB-UniPathway"/>
</dbReference>
<dbReference type="FunFam" id="3.40.190.10:FF:000005">
    <property type="entry name" value="Porphobilinogen deaminase"/>
    <property type="match status" value="1"/>
</dbReference>
<evidence type="ECO:0000256" key="3">
    <source>
        <dbReference type="ARBA" id="ARBA00005638"/>
    </source>
</evidence>
<dbReference type="UniPathway" id="UPA00251">
    <property type="reaction ID" value="UER00319"/>
</dbReference>
<protein>
    <recommendedName>
        <fullName evidence="4">hydroxymethylbilane synthase</fullName>
        <ecNumber evidence="4">2.5.1.61</ecNumber>
    </recommendedName>
    <alternativeName>
        <fullName evidence="7">Hydroxymethylbilane synthase</fullName>
    </alternativeName>
</protein>
<comment type="pathway">
    <text evidence="2">Porphyrin-containing compound metabolism; protoporphyrin-IX biosynthesis; coproporphyrinogen-III from 5-aminolevulinate: step 2/4.</text>
</comment>
<name>A0A7R9BJG3_9CRUS</name>
<proteinExistence type="inferred from homology"/>
<keyword evidence="11" id="KW-1185">Reference proteome</keyword>
<dbReference type="Gene3D" id="3.40.190.10">
    <property type="entry name" value="Periplasmic binding protein-like II"/>
    <property type="match status" value="2"/>
</dbReference>
<evidence type="ECO:0000256" key="6">
    <source>
        <dbReference type="ARBA" id="ARBA00023244"/>
    </source>
</evidence>
<dbReference type="Proteomes" id="UP000678499">
    <property type="component" value="Unassembled WGS sequence"/>
</dbReference>
<dbReference type="EMBL" id="OA882398">
    <property type="protein sequence ID" value="CAD7275123.1"/>
    <property type="molecule type" value="Genomic_DNA"/>
</dbReference>
<evidence type="ECO:0000313" key="10">
    <source>
        <dbReference type="EMBL" id="CAD7275123.1"/>
    </source>
</evidence>
<dbReference type="AlphaFoldDB" id="A0A7R9BJG3"/>
<dbReference type="NCBIfam" id="TIGR00212">
    <property type="entry name" value="hemC"/>
    <property type="match status" value="1"/>
</dbReference>